<dbReference type="NCBIfam" id="NF008035">
    <property type="entry name" value="PRK10767.1"/>
    <property type="match status" value="1"/>
</dbReference>
<evidence type="ECO:0000256" key="6">
    <source>
        <dbReference type="ARBA" id="ARBA00022833"/>
    </source>
</evidence>
<dbReference type="AlphaFoldDB" id="A0A098BUW8"/>
<dbReference type="GO" id="GO:0006260">
    <property type="term" value="P:DNA replication"/>
    <property type="evidence" value="ECO:0007669"/>
    <property type="project" value="UniProtKB-KW"/>
</dbReference>
<evidence type="ECO:0000256" key="8">
    <source>
        <dbReference type="ARBA" id="ARBA00023186"/>
    </source>
</evidence>
<keyword evidence="4 11" id="KW-0677">Repeat</keyword>
<feature type="binding site" evidence="11">
    <location>
        <position position="148"/>
    </location>
    <ligand>
        <name>Zn(2+)</name>
        <dbReference type="ChEBI" id="CHEBI:29105"/>
        <label>1</label>
    </ligand>
</feature>
<dbReference type="CDD" id="cd10719">
    <property type="entry name" value="DnaJ_zf"/>
    <property type="match status" value="1"/>
</dbReference>
<evidence type="ECO:0000256" key="11">
    <source>
        <dbReference type="HAMAP-Rule" id="MF_01152"/>
    </source>
</evidence>
<comment type="subcellular location">
    <subcellularLocation>
        <location evidence="11">Cytoplasm</location>
    </subcellularLocation>
</comment>
<feature type="binding site" evidence="11">
    <location>
        <position position="188"/>
    </location>
    <ligand>
        <name>Zn(2+)</name>
        <dbReference type="ChEBI" id="CHEBI:29105"/>
        <label>2</label>
    </ligand>
</feature>
<dbReference type="InterPro" id="IPR002939">
    <property type="entry name" value="DnaJ_C"/>
</dbReference>
<keyword evidence="6 11" id="KW-0862">Zinc</keyword>
<dbReference type="InterPro" id="IPR036869">
    <property type="entry name" value="J_dom_sf"/>
</dbReference>
<protein>
    <recommendedName>
        <fullName evidence="10 11">Chaperone protein DnaJ</fullName>
    </recommendedName>
</protein>
<dbReference type="FunFam" id="2.10.230.10:FF:000002">
    <property type="entry name" value="Molecular chaperone DnaJ"/>
    <property type="match status" value="1"/>
</dbReference>
<dbReference type="GO" id="GO:0008270">
    <property type="term" value="F:zinc ion binding"/>
    <property type="evidence" value="ECO:0007669"/>
    <property type="project" value="UniProtKB-UniRule"/>
</dbReference>
<dbReference type="RefSeq" id="WP_010594253.1">
    <property type="nucleotide sequence ID" value="NZ_CP023714.1"/>
</dbReference>
<feature type="repeat" description="CXXCXGXG motif" evidence="11">
    <location>
        <begin position="188"/>
        <end position="195"/>
    </location>
</feature>
<name>A0A098BUW8_9NOCA</name>
<keyword evidence="5 11" id="KW-0863">Zinc-finger</keyword>
<feature type="binding site" evidence="11">
    <location>
        <position position="145"/>
    </location>
    <ligand>
        <name>Zn(2+)</name>
        <dbReference type="ChEBI" id="CHEBI:29105"/>
        <label>1</label>
    </ligand>
</feature>
<evidence type="ECO:0000256" key="5">
    <source>
        <dbReference type="ARBA" id="ARBA00022771"/>
    </source>
</evidence>
<evidence type="ECO:0000256" key="2">
    <source>
        <dbReference type="ARBA" id="ARBA00022705"/>
    </source>
</evidence>
<feature type="repeat" description="CXXCXGXG motif" evidence="11">
    <location>
        <begin position="162"/>
        <end position="169"/>
    </location>
</feature>
<comment type="function">
    <text evidence="11">Participates actively in the response to hyperosmotic and heat shock by preventing the aggregation of stress-denatured proteins and by disaggregating proteins, also in an autonomous, DnaK-independent fashion. Unfolded proteins bind initially to DnaJ; upon interaction with the DnaJ-bound protein, DnaK hydrolyzes its bound ATP, resulting in the formation of a stable complex. GrpE releases ADP from DnaK; ATP binding to DnaK triggers the release of the substrate protein, thus completing the reaction cycle. Several rounds of ATP-dependent interactions between DnaJ, DnaK and GrpE are required for fully efficient folding. Also involved, together with DnaK and GrpE, in the DNA replication of plasmids through activation of initiation proteins.</text>
</comment>
<organism evidence="12 13">
    <name type="scientific">Rhodococcus ruber</name>
    <dbReference type="NCBI Taxonomy" id="1830"/>
    <lineage>
        <taxon>Bacteria</taxon>
        <taxon>Bacillati</taxon>
        <taxon>Actinomycetota</taxon>
        <taxon>Actinomycetes</taxon>
        <taxon>Mycobacteriales</taxon>
        <taxon>Nocardiaceae</taxon>
        <taxon>Rhodococcus</taxon>
    </lineage>
</organism>
<dbReference type="Pfam" id="PF01556">
    <property type="entry name" value="DnaJ_C"/>
    <property type="match status" value="1"/>
</dbReference>
<comment type="domain">
    <text evidence="11">The J domain is necessary and sufficient to stimulate DnaK ATPase activity. Zinc center 1 plays an important role in the autonomous, DnaK-independent chaperone activity of DnaJ. Zinc center 2 is essential for interaction with DnaK and for DnaJ activity.</text>
</comment>
<keyword evidence="1 11" id="KW-0963">Cytoplasm</keyword>
<feature type="binding site" evidence="11">
    <location>
        <position position="202"/>
    </location>
    <ligand>
        <name>Zn(2+)</name>
        <dbReference type="ChEBI" id="CHEBI:29105"/>
        <label>1</label>
    </ligand>
</feature>
<comment type="cofactor">
    <cofactor evidence="11">
        <name>Zn(2+)</name>
        <dbReference type="ChEBI" id="CHEBI:29105"/>
    </cofactor>
    <text evidence="11">Binds 2 Zn(2+) ions per monomer.</text>
</comment>
<evidence type="ECO:0000313" key="12">
    <source>
        <dbReference type="EMBL" id="CDZ91997.1"/>
    </source>
</evidence>
<comment type="subunit">
    <text evidence="11">Homodimer.</text>
</comment>
<dbReference type="SUPFAM" id="SSF49493">
    <property type="entry name" value="HSP40/DnaJ peptide-binding domain"/>
    <property type="match status" value="2"/>
</dbReference>
<evidence type="ECO:0000256" key="3">
    <source>
        <dbReference type="ARBA" id="ARBA00022723"/>
    </source>
</evidence>
<dbReference type="InterPro" id="IPR001623">
    <property type="entry name" value="DnaJ_domain"/>
</dbReference>
<dbReference type="InterPro" id="IPR008971">
    <property type="entry name" value="HSP40/DnaJ_pept-bd"/>
</dbReference>
<dbReference type="GO" id="GO:0005737">
    <property type="term" value="C:cytoplasm"/>
    <property type="evidence" value="ECO:0007669"/>
    <property type="project" value="UniProtKB-SubCell"/>
</dbReference>
<dbReference type="OrthoDB" id="9779889at2"/>
<dbReference type="SMART" id="SM00271">
    <property type="entry name" value="DnaJ"/>
    <property type="match status" value="1"/>
</dbReference>
<dbReference type="SUPFAM" id="SSF57938">
    <property type="entry name" value="DnaJ/Hsp40 cysteine-rich domain"/>
    <property type="match status" value="1"/>
</dbReference>
<dbReference type="GeneID" id="66836439"/>
<dbReference type="PANTHER" id="PTHR43096:SF48">
    <property type="entry name" value="CHAPERONE PROTEIN DNAJ"/>
    <property type="match status" value="1"/>
</dbReference>
<dbReference type="InterPro" id="IPR012724">
    <property type="entry name" value="DnaJ"/>
</dbReference>
<feature type="binding site" evidence="11">
    <location>
        <position position="191"/>
    </location>
    <ligand>
        <name>Zn(2+)</name>
        <dbReference type="ChEBI" id="CHEBI:29105"/>
        <label>2</label>
    </ligand>
</feature>
<dbReference type="Gene3D" id="2.10.230.10">
    <property type="entry name" value="Heat shock protein DnaJ, cysteine-rich domain"/>
    <property type="match status" value="1"/>
</dbReference>
<dbReference type="Proteomes" id="UP000042997">
    <property type="component" value="Unassembled WGS sequence"/>
</dbReference>
<dbReference type="PROSITE" id="PS50076">
    <property type="entry name" value="DNAJ_2"/>
    <property type="match status" value="1"/>
</dbReference>
<dbReference type="Pfam" id="PF00684">
    <property type="entry name" value="DnaJ_CXXCXGXG"/>
    <property type="match status" value="1"/>
</dbReference>
<keyword evidence="2 11" id="KW-0235">DNA replication</keyword>
<keyword evidence="7 11" id="KW-0346">Stress response</keyword>
<dbReference type="CDD" id="cd10747">
    <property type="entry name" value="DnaJ_C"/>
    <property type="match status" value="1"/>
</dbReference>
<keyword evidence="8 11" id="KW-0143">Chaperone</keyword>
<dbReference type="NCBIfam" id="NF010871">
    <property type="entry name" value="PRK14278.1"/>
    <property type="match status" value="1"/>
</dbReference>
<dbReference type="Gene3D" id="1.10.287.110">
    <property type="entry name" value="DnaJ domain"/>
    <property type="match status" value="1"/>
</dbReference>
<dbReference type="PANTHER" id="PTHR43096">
    <property type="entry name" value="DNAJ HOMOLOG 1, MITOCHONDRIAL-RELATED"/>
    <property type="match status" value="1"/>
</dbReference>
<feature type="binding site" evidence="11">
    <location>
        <position position="162"/>
    </location>
    <ligand>
        <name>Zn(2+)</name>
        <dbReference type="ChEBI" id="CHEBI:29105"/>
        <label>2</label>
    </ligand>
</feature>
<dbReference type="FunFam" id="2.60.260.20:FF:000005">
    <property type="entry name" value="Chaperone protein dnaJ 1, mitochondrial"/>
    <property type="match status" value="1"/>
</dbReference>
<dbReference type="InterPro" id="IPR036410">
    <property type="entry name" value="HSP_DnaJ_Cys-rich_dom_sf"/>
</dbReference>
<dbReference type="EMBL" id="CCSD01000107">
    <property type="protein sequence ID" value="CDZ91997.1"/>
    <property type="molecule type" value="Genomic_DNA"/>
</dbReference>
<feature type="binding site" evidence="11">
    <location>
        <position position="165"/>
    </location>
    <ligand>
        <name>Zn(2+)</name>
        <dbReference type="ChEBI" id="CHEBI:29105"/>
        <label>2</label>
    </ligand>
</feature>
<feature type="repeat" description="CXXCXGXG motif" evidence="11">
    <location>
        <begin position="145"/>
        <end position="152"/>
    </location>
</feature>
<accession>A0A098BUW8</accession>
<evidence type="ECO:0000256" key="10">
    <source>
        <dbReference type="ARBA" id="ARBA00067609"/>
    </source>
</evidence>
<dbReference type="KEGG" id="rrz:CS378_05700"/>
<dbReference type="InterPro" id="IPR001305">
    <property type="entry name" value="HSP_DnaJ_Cys-rich_dom"/>
</dbReference>
<dbReference type="GO" id="GO:0009408">
    <property type="term" value="P:response to heat"/>
    <property type="evidence" value="ECO:0007669"/>
    <property type="project" value="InterPro"/>
</dbReference>
<dbReference type="GO" id="GO:0031072">
    <property type="term" value="F:heat shock protein binding"/>
    <property type="evidence" value="ECO:0007669"/>
    <property type="project" value="InterPro"/>
</dbReference>
<dbReference type="GO" id="GO:0042026">
    <property type="term" value="P:protein refolding"/>
    <property type="evidence" value="ECO:0007669"/>
    <property type="project" value="TreeGrafter"/>
</dbReference>
<dbReference type="Pfam" id="PF00226">
    <property type="entry name" value="DnaJ"/>
    <property type="match status" value="1"/>
</dbReference>
<comment type="similarity">
    <text evidence="9 11">Belongs to the DnaJ family.</text>
</comment>
<dbReference type="SUPFAM" id="SSF46565">
    <property type="entry name" value="Chaperone J-domain"/>
    <property type="match status" value="1"/>
</dbReference>
<feature type="repeat" description="CXXCXGXG motif" evidence="11">
    <location>
        <begin position="202"/>
        <end position="209"/>
    </location>
</feature>
<reference evidence="12 13" key="1">
    <citation type="journal article" date="2014" name="Genome Announc.">
        <title>Draft Genome Sequence of Propane- and Butane-Oxidizing Actinobacterium Rhodococcus ruber IEGM 231.</title>
        <authorList>
            <person name="Ivshina I.B."/>
            <person name="Kuyukina M.S."/>
            <person name="Krivoruchko A.V."/>
            <person name="Barbe V."/>
            <person name="Fischer C."/>
        </authorList>
    </citation>
    <scope>NUCLEOTIDE SEQUENCE [LARGE SCALE GENOMIC DNA]</scope>
</reference>
<dbReference type="GO" id="GO:0051082">
    <property type="term" value="F:unfolded protein binding"/>
    <property type="evidence" value="ECO:0007669"/>
    <property type="project" value="UniProtKB-UniRule"/>
</dbReference>
<evidence type="ECO:0000256" key="7">
    <source>
        <dbReference type="ARBA" id="ARBA00023016"/>
    </source>
</evidence>
<evidence type="ECO:0000256" key="1">
    <source>
        <dbReference type="ARBA" id="ARBA00022490"/>
    </source>
</evidence>
<dbReference type="PROSITE" id="PS51188">
    <property type="entry name" value="ZF_CR"/>
    <property type="match status" value="1"/>
</dbReference>
<dbReference type="PRINTS" id="PR00625">
    <property type="entry name" value="JDOMAIN"/>
</dbReference>
<sequence>MARDYYGTLGVSKNATDQEIKRAYRKLAREHHPDVNPDEAAQKRFQEISTAYEVLSDPEKRRIVDLGGDPLETGPGAAGGGFSGAGFGGLGDVFEAFFGGGATTSRGPRGRVQPGADSLLRTRLTLEECATGVTKQIAVETAILCDGCAGSGTHGDSKAVRCETCGGAGEVQSVQRSFLGQVMTSRPCPTCRGAGETIPDPCRKCGGDGRVRARREITVKVPAGVSNGMRIRLAAQGEVGPGGGPAGDLYVEIIEQAHDVFVRDGDDLHCTIRVPMVDAALGTTVVLDTLVDGPAEITVDPGTQPGSVVVLRGHGMPKLRSGVRGDVHAHLEVVVPAKLDGKQVKLLEEFRRKREHEVPEVVTTGSQHAGGFFSRLRDAFSAR</sequence>
<dbReference type="HAMAP" id="MF_01152">
    <property type="entry name" value="DnaJ"/>
    <property type="match status" value="1"/>
</dbReference>
<dbReference type="CDD" id="cd06257">
    <property type="entry name" value="DnaJ"/>
    <property type="match status" value="1"/>
</dbReference>
<evidence type="ECO:0000256" key="4">
    <source>
        <dbReference type="ARBA" id="ARBA00022737"/>
    </source>
</evidence>
<dbReference type="eggNOG" id="COG0484">
    <property type="taxonomic scope" value="Bacteria"/>
</dbReference>
<evidence type="ECO:0000313" key="13">
    <source>
        <dbReference type="Proteomes" id="UP000042997"/>
    </source>
</evidence>
<evidence type="ECO:0000256" key="9">
    <source>
        <dbReference type="ARBA" id="ARBA00061004"/>
    </source>
</evidence>
<keyword evidence="3 11" id="KW-0479">Metal-binding</keyword>
<feature type="binding site" evidence="11">
    <location>
        <position position="205"/>
    </location>
    <ligand>
        <name>Zn(2+)</name>
        <dbReference type="ChEBI" id="CHEBI:29105"/>
        <label>1</label>
    </ligand>
</feature>
<gene>
    <name evidence="11 12" type="primary">dnaJ</name>
    <name evidence="12" type="ORF">RHRU231_910036</name>
</gene>
<dbReference type="GO" id="GO:0005524">
    <property type="term" value="F:ATP binding"/>
    <property type="evidence" value="ECO:0007669"/>
    <property type="project" value="InterPro"/>
</dbReference>
<proteinExistence type="inferred from homology"/>
<dbReference type="Gene3D" id="2.60.260.20">
    <property type="entry name" value="Urease metallochaperone UreE, N-terminal domain"/>
    <property type="match status" value="2"/>
</dbReference>